<dbReference type="OrthoDB" id="439710at2759"/>
<dbReference type="InterPro" id="IPR045864">
    <property type="entry name" value="aa-tRNA-synth_II/BPL/LPL"/>
</dbReference>
<dbReference type="Gene3D" id="2.40.50.140">
    <property type="entry name" value="Nucleic acid-binding proteins"/>
    <property type="match status" value="1"/>
</dbReference>
<sequence length="754" mass="84861">MRNQLKLAKNALSLCSRTSVRRTGAVCWNRDAFARRLHVSPLTGEDAKLAELAEAEASTSAAAPLRAHNDGFLARTRYCGELTESDNGARVVLSGWLQTARKMGSMAFIALRDYTGNVQLVYRGADLDGPHELDLAEFPPESVILIEGTVQARPSKAKREGAGGQVEVIVRKYTLLNPAERPLPFYPAQVENLPSLEFRNKYRYLELRRHQLANNIRKRSKVTRLIRDVLDNQGFLDVETPILLNSTPEGAREFLVPTRLHPLDKNGVPVAHQRGDPPRTPTFYALAQSPQQPKQLLICSGAVEKYYQFAKCFRDEDGRKDRQPEFTQLDMEMAFVSWAANEQDIDQGWRIGGVEVKTVVEDIVRRVWKETKEVELPEQFRVITYQEAMSKYGSDKPDTRIPLEIIDLTAHLPMEYQEELLRAKPHEGRAVDCIHIPVGSLFAVQEMHELSQKIAHGNRLVGPLVITEENLVDWFPKHPAVNFRNESLIRGLNEKLNVAIGDILFFSWRDAVHSGAMTPLGALRIALADRAQRQGSYVPSKEPHFLWVTEFPLFAKDEEKADLVGGEWASSHHPFTAPMAEDMELLMLGDGHLLEKVRGQHYDLVLNGVEIGGGSVRIHDASLQEYIMRNILRLDDNQVSRFGHLLQALRSGAPPHGGLALGFDRLMSLLCDTPSIREVIAFPKTADGRDPLFGSPSPTQNKTLVPYGLRPWRLKLDGPSMLRSVRARVVGPEEARADLEAEAEEQREREREQK</sequence>
<organism evidence="9 10">
    <name type="scientific">Calocera cornea HHB12733</name>
    <dbReference type="NCBI Taxonomy" id="1353952"/>
    <lineage>
        <taxon>Eukaryota</taxon>
        <taxon>Fungi</taxon>
        <taxon>Dikarya</taxon>
        <taxon>Basidiomycota</taxon>
        <taxon>Agaricomycotina</taxon>
        <taxon>Dacrymycetes</taxon>
        <taxon>Dacrymycetales</taxon>
        <taxon>Dacrymycetaceae</taxon>
        <taxon>Calocera</taxon>
    </lineage>
</organism>
<dbReference type="InterPro" id="IPR004365">
    <property type="entry name" value="NA-bd_OB_tRNA"/>
</dbReference>
<dbReference type="InterPro" id="IPR002312">
    <property type="entry name" value="Asp/Asn-tRNA-synth_IIb"/>
</dbReference>
<dbReference type="PROSITE" id="PS50862">
    <property type="entry name" value="AA_TRNA_LIGASE_II"/>
    <property type="match status" value="1"/>
</dbReference>
<evidence type="ECO:0000256" key="4">
    <source>
        <dbReference type="ARBA" id="ARBA00022840"/>
    </source>
</evidence>
<keyword evidence="5" id="KW-0648">Protein biosynthesis</keyword>
<dbReference type="InterPro" id="IPR047089">
    <property type="entry name" value="Asp-tRNA-ligase_1_N"/>
</dbReference>
<dbReference type="InterPro" id="IPR004524">
    <property type="entry name" value="Asp-tRNA-ligase_1"/>
</dbReference>
<dbReference type="SUPFAM" id="SSF55681">
    <property type="entry name" value="Class II aaRS and biotin synthetases"/>
    <property type="match status" value="1"/>
</dbReference>
<dbReference type="InterPro" id="IPR004364">
    <property type="entry name" value="Aa-tRNA-synt_II"/>
</dbReference>
<keyword evidence="3" id="KW-0547">Nucleotide-binding</keyword>
<dbReference type="Gene3D" id="3.30.1360.30">
    <property type="entry name" value="GAD-like domain"/>
    <property type="match status" value="1"/>
</dbReference>
<evidence type="ECO:0000256" key="5">
    <source>
        <dbReference type="ARBA" id="ARBA00022917"/>
    </source>
</evidence>
<evidence type="ECO:0000256" key="1">
    <source>
        <dbReference type="ARBA" id="ARBA00006303"/>
    </source>
</evidence>
<name>A0A165H365_9BASI</name>
<dbReference type="NCBIfam" id="NF001750">
    <property type="entry name" value="PRK00476.1"/>
    <property type="match status" value="1"/>
</dbReference>
<dbReference type="NCBIfam" id="TIGR00459">
    <property type="entry name" value="aspS_bact"/>
    <property type="match status" value="1"/>
</dbReference>
<accession>A0A165H365</accession>
<dbReference type="Proteomes" id="UP000076842">
    <property type="component" value="Unassembled WGS sequence"/>
</dbReference>
<evidence type="ECO:0000313" key="9">
    <source>
        <dbReference type="EMBL" id="KZT58807.1"/>
    </source>
</evidence>
<evidence type="ECO:0000256" key="3">
    <source>
        <dbReference type="ARBA" id="ARBA00022741"/>
    </source>
</evidence>
<dbReference type="CDD" id="cd04317">
    <property type="entry name" value="EcAspRS_like_N"/>
    <property type="match status" value="1"/>
</dbReference>
<comment type="similarity">
    <text evidence="1">Belongs to the class-II aminoacyl-tRNA synthetase family. Type 1 subfamily.</text>
</comment>
<evidence type="ECO:0000313" key="10">
    <source>
        <dbReference type="Proteomes" id="UP000076842"/>
    </source>
</evidence>
<dbReference type="PRINTS" id="PR01042">
    <property type="entry name" value="TRNASYNTHASP"/>
</dbReference>
<reference evidence="9 10" key="1">
    <citation type="journal article" date="2016" name="Mol. Biol. Evol.">
        <title>Comparative Genomics of Early-Diverging Mushroom-Forming Fungi Provides Insights into the Origins of Lignocellulose Decay Capabilities.</title>
        <authorList>
            <person name="Nagy L.G."/>
            <person name="Riley R."/>
            <person name="Tritt A."/>
            <person name="Adam C."/>
            <person name="Daum C."/>
            <person name="Floudas D."/>
            <person name="Sun H."/>
            <person name="Yadav J.S."/>
            <person name="Pangilinan J."/>
            <person name="Larsson K.H."/>
            <person name="Matsuura K."/>
            <person name="Barry K."/>
            <person name="Labutti K."/>
            <person name="Kuo R."/>
            <person name="Ohm R.A."/>
            <person name="Bhattacharya S.S."/>
            <person name="Shirouzu T."/>
            <person name="Yoshinaga Y."/>
            <person name="Martin F.M."/>
            <person name="Grigoriev I.V."/>
            <person name="Hibbett D.S."/>
        </authorList>
    </citation>
    <scope>NUCLEOTIDE SEQUENCE [LARGE SCALE GENOMIC DNA]</scope>
    <source>
        <strain evidence="9 10">HHB12733</strain>
    </source>
</reference>
<evidence type="ECO:0000256" key="2">
    <source>
        <dbReference type="ARBA" id="ARBA00022598"/>
    </source>
</evidence>
<evidence type="ECO:0000256" key="6">
    <source>
        <dbReference type="ARBA" id="ARBA00023146"/>
    </source>
</evidence>
<protein>
    <recommendedName>
        <fullName evidence="8">Aminoacyl-transfer RNA synthetases class-II family profile domain-containing protein</fullName>
    </recommendedName>
</protein>
<keyword evidence="6" id="KW-0030">Aminoacyl-tRNA synthetase</keyword>
<feature type="region of interest" description="Disordered" evidence="7">
    <location>
        <begin position="733"/>
        <end position="754"/>
    </location>
</feature>
<dbReference type="Pfam" id="PF01336">
    <property type="entry name" value="tRNA_anti-codon"/>
    <property type="match status" value="1"/>
</dbReference>
<dbReference type="FunCoup" id="A0A165H365">
    <property type="interactions" value="414"/>
</dbReference>
<dbReference type="Gene3D" id="3.30.930.10">
    <property type="entry name" value="Bira Bifunctional Protein, Domain 2"/>
    <property type="match status" value="1"/>
</dbReference>
<dbReference type="GO" id="GO:0005739">
    <property type="term" value="C:mitochondrion"/>
    <property type="evidence" value="ECO:0007669"/>
    <property type="project" value="TreeGrafter"/>
</dbReference>
<proteinExistence type="inferred from homology"/>
<dbReference type="InterPro" id="IPR012340">
    <property type="entry name" value="NA-bd_OB-fold"/>
</dbReference>
<dbReference type="PANTHER" id="PTHR22594:SF5">
    <property type="entry name" value="ASPARTATE--TRNA LIGASE, MITOCHONDRIAL"/>
    <property type="match status" value="1"/>
</dbReference>
<dbReference type="Pfam" id="PF00152">
    <property type="entry name" value="tRNA-synt_2"/>
    <property type="match status" value="1"/>
</dbReference>
<dbReference type="PANTHER" id="PTHR22594">
    <property type="entry name" value="ASPARTYL/LYSYL-TRNA SYNTHETASE"/>
    <property type="match status" value="1"/>
</dbReference>
<dbReference type="GO" id="GO:0006422">
    <property type="term" value="P:aspartyl-tRNA aminoacylation"/>
    <property type="evidence" value="ECO:0007669"/>
    <property type="project" value="TreeGrafter"/>
</dbReference>
<dbReference type="SUPFAM" id="SSF50249">
    <property type="entry name" value="Nucleic acid-binding proteins"/>
    <property type="match status" value="1"/>
</dbReference>
<dbReference type="EMBL" id="KV423947">
    <property type="protein sequence ID" value="KZT58807.1"/>
    <property type="molecule type" value="Genomic_DNA"/>
</dbReference>
<gene>
    <name evidence="9" type="ORF">CALCODRAFT_228547</name>
</gene>
<evidence type="ECO:0000256" key="7">
    <source>
        <dbReference type="SAM" id="MobiDB-lite"/>
    </source>
</evidence>
<evidence type="ECO:0000259" key="8">
    <source>
        <dbReference type="PROSITE" id="PS50862"/>
    </source>
</evidence>
<dbReference type="InterPro" id="IPR006195">
    <property type="entry name" value="aa-tRNA-synth_II"/>
</dbReference>
<dbReference type="GO" id="GO:0003676">
    <property type="term" value="F:nucleic acid binding"/>
    <property type="evidence" value="ECO:0007669"/>
    <property type="project" value="InterPro"/>
</dbReference>
<dbReference type="STRING" id="1353952.A0A165H365"/>
<dbReference type="InterPro" id="IPR004115">
    <property type="entry name" value="GAD-like_sf"/>
</dbReference>
<dbReference type="GO" id="GO:0005524">
    <property type="term" value="F:ATP binding"/>
    <property type="evidence" value="ECO:0007669"/>
    <property type="project" value="UniProtKB-KW"/>
</dbReference>
<keyword evidence="10" id="KW-1185">Reference proteome</keyword>
<dbReference type="InParanoid" id="A0A165H365"/>
<feature type="domain" description="Aminoacyl-transfer RNA synthetases class-II family profile" evidence="8">
    <location>
        <begin position="219"/>
        <end position="683"/>
    </location>
</feature>
<dbReference type="AlphaFoldDB" id="A0A165H365"/>
<dbReference type="GO" id="GO:0004815">
    <property type="term" value="F:aspartate-tRNA ligase activity"/>
    <property type="evidence" value="ECO:0007669"/>
    <property type="project" value="TreeGrafter"/>
</dbReference>
<dbReference type="SUPFAM" id="SSF55261">
    <property type="entry name" value="GAD domain-like"/>
    <property type="match status" value="1"/>
</dbReference>
<keyword evidence="2" id="KW-0436">Ligase</keyword>
<dbReference type="HAMAP" id="MF_00044">
    <property type="entry name" value="Asp_tRNA_synth_type1"/>
    <property type="match status" value="1"/>
</dbReference>
<keyword evidence="4" id="KW-0067">ATP-binding</keyword>